<organism evidence="1 2">
    <name type="scientific">Rhodopila globiformis</name>
    <name type="common">Rhodopseudomonas globiformis</name>
    <dbReference type="NCBI Taxonomy" id="1071"/>
    <lineage>
        <taxon>Bacteria</taxon>
        <taxon>Pseudomonadati</taxon>
        <taxon>Pseudomonadota</taxon>
        <taxon>Alphaproteobacteria</taxon>
        <taxon>Acetobacterales</taxon>
        <taxon>Acetobacteraceae</taxon>
        <taxon>Rhodopila</taxon>
    </lineage>
</organism>
<gene>
    <name evidence="1" type="ORF">CCS01_12285</name>
</gene>
<sequence>MLPAQRISARRANGASREGVKMRIDPGLRIPADTADQISAAAVPGNGAFLTDAYPFPLTAELVNREVRLRAATGNEVTELLTTGGFPPEPGVKWPGDPALALGREVEWQIDEGNPPTREDSCRLWSGEVLLCSGQGLAGPFYIHEMAARAWAFSEALKQVREDVFEIQVVPYACARSFAPALLREGEVAYRGFCRRYAISPIQASGAPTVMTLPDTAVTG</sequence>
<proteinExistence type="predicted"/>
<accession>A0A2S6NHN8</accession>
<name>A0A2S6NHN8_RHOGL</name>
<protein>
    <submittedName>
        <fullName evidence="1">Uncharacterized protein</fullName>
    </submittedName>
</protein>
<evidence type="ECO:0000313" key="1">
    <source>
        <dbReference type="EMBL" id="PPQ34152.1"/>
    </source>
</evidence>
<dbReference type="Proteomes" id="UP000239724">
    <property type="component" value="Unassembled WGS sequence"/>
</dbReference>
<keyword evidence="2" id="KW-1185">Reference proteome</keyword>
<dbReference type="EMBL" id="NHRY01000128">
    <property type="protein sequence ID" value="PPQ34152.1"/>
    <property type="molecule type" value="Genomic_DNA"/>
</dbReference>
<dbReference type="AlphaFoldDB" id="A0A2S6NHN8"/>
<evidence type="ECO:0000313" key="2">
    <source>
        <dbReference type="Proteomes" id="UP000239724"/>
    </source>
</evidence>
<reference evidence="1 2" key="1">
    <citation type="journal article" date="2018" name="Arch. Microbiol.">
        <title>New insights into the metabolic potential of the phototrophic purple bacterium Rhodopila globiformis DSM 161(T) from its draft genome sequence and evidence for a vanadium-dependent nitrogenase.</title>
        <authorList>
            <person name="Imhoff J.F."/>
            <person name="Rahn T."/>
            <person name="Kunzel S."/>
            <person name="Neulinger S.C."/>
        </authorList>
    </citation>
    <scope>NUCLEOTIDE SEQUENCE [LARGE SCALE GENOMIC DNA]</scope>
    <source>
        <strain evidence="1 2">DSM 161</strain>
    </source>
</reference>
<comment type="caution">
    <text evidence="1">The sequence shown here is derived from an EMBL/GenBank/DDBJ whole genome shotgun (WGS) entry which is preliminary data.</text>
</comment>